<sequence length="49" mass="5492">MPLSIVLLLDKTNSPLFLRRDTPCSLLHASITGQPVNFLQKLNNPRTFA</sequence>
<protein>
    <submittedName>
        <fullName evidence="1">Uncharacterized protein</fullName>
    </submittedName>
</protein>
<accession>F8F5S0</accession>
<evidence type="ECO:0000313" key="2">
    <source>
        <dbReference type="Proteomes" id="UP000006620"/>
    </source>
</evidence>
<proteinExistence type="predicted"/>
<gene>
    <name evidence="1" type="ordered locus">KNP414_02926</name>
</gene>
<reference evidence="2" key="1">
    <citation type="submission" date="2011-06" db="EMBL/GenBank/DDBJ databases">
        <title>Complete genome sequence of Paenibacillus mucilaginosus KNP414.</title>
        <authorList>
            <person name="Wang J."/>
            <person name="Hu S."/>
            <person name="Hu X."/>
            <person name="Zhang B."/>
            <person name="Dong D."/>
            <person name="Zhang S."/>
            <person name="Zhao K."/>
            <person name="Wu D."/>
        </authorList>
    </citation>
    <scope>NUCLEOTIDE SEQUENCE [LARGE SCALE GENOMIC DNA]</scope>
    <source>
        <strain evidence="2">KNP414</strain>
    </source>
</reference>
<evidence type="ECO:0000313" key="1">
    <source>
        <dbReference type="EMBL" id="AEI41484.1"/>
    </source>
</evidence>
<dbReference type="HOGENOM" id="CLU_3138567_0_0_9"/>
<reference evidence="1 2" key="2">
    <citation type="journal article" date="2013" name="Genome Announc.">
        <title>Genome Sequence of Growth-Improving Paenibacillus mucilaginosus Strain KNP414.</title>
        <authorList>
            <person name="Lu J.J."/>
            <person name="Wang J.F."/>
            <person name="Hu X.F."/>
        </authorList>
    </citation>
    <scope>NUCLEOTIDE SEQUENCE [LARGE SCALE GENOMIC DNA]</scope>
    <source>
        <strain evidence="1 2">KNP414</strain>
    </source>
</reference>
<dbReference type="KEGG" id="pms:KNP414_02926"/>
<organism evidence="1 2">
    <name type="scientific">Paenibacillus mucilaginosus (strain KNP414)</name>
    <dbReference type="NCBI Taxonomy" id="1036673"/>
    <lineage>
        <taxon>Bacteria</taxon>
        <taxon>Bacillati</taxon>
        <taxon>Bacillota</taxon>
        <taxon>Bacilli</taxon>
        <taxon>Bacillales</taxon>
        <taxon>Paenibacillaceae</taxon>
        <taxon>Paenibacillus</taxon>
    </lineage>
</organism>
<name>F8F5S0_PAEMK</name>
<dbReference type="EMBL" id="CP002869">
    <property type="protein sequence ID" value="AEI41484.1"/>
    <property type="molecule type" value="Genomic_DNA"/>
</dbReference>
<dbReference type="Proteomes" id="UP000006620">
    <property type="component" value="Chromosome"/>
</dbReference>
<dbReference type="AlphaFoldDB" id="F8F5S0"/>